<dbReference type="CDD" id="cd16387">
    <property type="entry name" value="ParB_N_Srx"/>
    <property type="match status" value="1"/>
</dbReference>
<evidence type="ECO:0000313" key="1">
    <source>
        <dbReference type="EMBL" id="TWS30234.1"/>
    </source>
</evidence>
<accession>A0A5C5S577</accession>
<comment type="caution">
    <text evidence="1">The sequence shown here is derived from an EMBL/GenBank/DDBJ whole genome shotgun (WGS) entry which is preliminary data.</text>
</comment>
<sequence>MSENVYTAAIPVAEMFVDRSYQRELDERRAHRMGATWDPRLVGVLDVADRGEEQSPRYAVVNGQHRWAAASHAGTTTHLAANVHTGLTVANEAALFRDIDQSTKKLTVWDRWKARRAAGDVVVTGIDAIAEGFGLKVTQSSGPNYIVCLSALEYCYGIDPQYLARTLEFVGDVWPGDAAGLKHGVVRALFEILWSESLPDTGRLADALSEVTPTQLHARAVESRKIHDGQHWQCTVRVIVEAYNRAGRGNIDPQTVLRAAS</sequence>
<name>A0A5C5S577_9ACTN</name>
<evidence type="ECO:0008006" key="3">
    <source>
        <dbReference type="Google" id="ProtNLM"/>
    </source>
</evidence>
<keyword evidence="2" id="KW-1185">Reference proteome</keyword>
<reference evidence="1 2" key="1">
    <citation type="submission" date="2019-06" db="EMBL/GenBank/DDBJ databases">
        <title>Tsukamurella conjunctivitidis sp. nov., Tsukamurella assacharolytica sp. nov. and Tsukamurella sputae sp. nov. isolated from patients with conjunctivitis, bacteraemia (lymphoma) and respiratory infection (sputum) in Hong Kong.</title>
        <authorList>
            <person name="Teng J.L.L."/>
            <person name="Lee H.H."/>
            <person name="Fong J.Y.H."/>
            <person name="Fok K.M.N."/>
            <person name="Lau S.K.P."/>
            <person name="Woo P.C.Y."/>
        </authorList>
    </citation>
    <scope>NUCLEOTIDE SEQUENCE [LARGE SCALE GENOMIC DNA]</scope>
    <source>
        <strain evidence="1 2">HKU72</strain>
    </source>
</reference>
<dbReference type="RefSeq" id="WP_146486259.1">
    <property type="nucleotide sequence ID" value="NZ_VIGX01000002.1"/>
</dbReference>
<gene>
    <name evidence="1" type="ORF">FK530_06925</name>
</gene>
<organism evidence="1 2">
    <name type="scientific">Tsukamurella conjunctivitidis</name>
    <dbReference type="NCBI Taxonomy" id="2592068"/>
    <lineage>
        <taxon>Bacteria</taxon>
        <taxon>Bacillati</taxon>
        <taxon>Actinomycetota</taxon>
        <taxon>Actinomycetes</taxon>
        <taxon>Mycobacteriales</taxon>
        <taxon>Tsukamurellaceae</taxon>
        <taxon>Tsukamurella</taxon>
    </lineage>
</organism>
<dbReference type="SUPFAM" id="SSF110849">
    <property type="entry name" value="ParB/Sulfiredoxin"/>
    <property type="match status" value="1"/>
</dbReference>
<dbReference type="InterPro" id="IPR036086">
    <property type="entry name" value="ParB/Sulfiredoxin_sf"/>
</dbReference>
<evidence type="ECO:0000313" key="2">
    <source>
        <dbReference type="Proteomes" id="UP000319375"/>
    </source>
</evidence>
<proteinExistence type="predicted"/>
<dbReference type="OrthoDB" id="4545778at2"/>
<dbReference type="EMBL" id="VIGX01000002">
    <property type="protein sequence ID" value="TWS30234.1"/>
    <property type="molecule type" value="Genomic_DNA"/>
</dbReference>
<dbReference type="Proteomes" id="UP000319375">
    <property type="component" value="Unassembled WGS sequence"/>
</dbReference>
<dbReference type="AlphaFoldDB" id="A0A5C5S577"/>
<dbReference type="InterPro" id="IPR046681">
    <property type="entry name" value="DUF6551"/>
</dbReference>
<dbReference type="Pfam" id="PF20188">
    <property type="entry name" value="DUF6551"/>
    <property type="match status" value="1"/>
</dbReference>
<protein>
    <recommendedName>
        <fullName evidence="3">ParB/Sulfiredoxin domain-containing protein</fullName>
    </recommendedName>
</protein>